<dbReference type="AlphaFoldDB" id="A0A1G9JJY9"/>
<feature type="transmembrane region" description="Helical" evidence="1">
    <location>
        <begin position="82"/>
        <end position="102"/>
    </location>
</feature>
<reference evidence="3" key="1">
    <citation type="submission" date="2016-10" db="EMBL/GenBank/DDBJ databases">
        <authorList>
            <person name="Varghese N."/>
            <person name="Submissions S."/>
        </authorList>
    </citation>
    <scope>NUCLEOTIDE SEQUENCE [LARGE SCALE GENOMIC DNA]</scope>
    <source>
        <strain evidence="3">CGMCC 4.3147</strain>
    </source>
</reference>
<evidence type="ECO:0000313" key="3">
    <source>
        <dbReference type="Proteomes" id="UP000198662"/>
    </source>
</evidence>
<keyword evidence="1" id="KW-0472">Membrane</keyword>
<protein>
    <submittedName>
        <fullName evidence="2">Uncharacterized protein</fullName>
    </submittedName>
</protein>
<accession>A0A1G9JJY9</accession>
<sequence>MAPPPEPATPPIQEGDSPRFRLRLTPTEIAEVLGIETRPRIITVEYRRRLLTWTAAIGWLLAPAACVLGISLMRVFGLQSQTVLFALQFPPMYAAMMATLVLTQRNLLTYDVDRRKVWSGTGQIRRALGRWRPGDRLEYSIYRGRLERVRPSGRRRIIARFTVVVDHATWAEFVDVFRAHQIGSGGGGEPSDLRAPVVKVGIRWRFFSGFLLAGLVTEVFALWPHRGDFDSVGSLHLAAAGYFLFGALPLLLRPVLTYKEGRVSVKSLGRPAREYPRPGFERLEFSVYTGCLYEVRPDGKRRKIARGWARDLDSWKVFVDRFLADAAKSAR</sequence>
<keyword evidence="3" id="KW-1185">Reference proteome</keyword>
<evidence type="ECO:0000313" key="2">
    <source>
        <dbReference type="EMBL" id="SDL37721.1"/>
    </source>
</evidence>
<keyword evidence="1" id="KW-0812">Transmembrane</keyword>
<dbReference type="EMBL" id="FNGF01000005">
    <property type="protein sequence ID" value="SDL37721.1"/>
    <property type="molecule type" value="Genomic_DNA"/>
</dbReference>
<name>A0A1G9JJY9_9ACTN</name>
<dbReference type="RefSeq" id="WP_091052346.1">
    <property type="nucleotide sequence ID" value="NZ_FNGF01000005.1"/>
</dbReference>
<evidence type="ECO:0000256" key="1">
    <source>
        <dbReference type="SAM" id="Phobius"/>
    </source>
</evidence>
<gene>
    <name evidence="2" type="ORF">SAMN05216298_3689</name>
</gene>
<feature type="transmembrane region" description="Helical" evidence="1">
    <location>
        <begin position="235"/>
        <end position="252"/>
    </location>
</feature>
<feature type="transmembrane region" description="Helical" evidence="1">
    <location>
        <begin position="50"/>
        <end position="76"/>
    </location>
</feature>
<feature type="transmembrane region" description="Helical" evidence="1">
    <location>
        <begin position="204"/>
        <end position="223"/>
    </location>
</feature>
<organism evidence="2 3">
    <name type="scientific">Glycomyces sambucus</name>
    <dbReference type="NCBI Taxonomy" id="380244"/>
    <lineage>
        <taxon>Bacteria</taxon>
        <taxon>Bacillati</taxon>
        <taxon>Actinomycetota</taxon>
        <taxon>Actinomycetes</taxon>
        <taxon>Glycomycetales</taxon>
        <taxon>Glycomycetaceae</taxon>
        <taxon>Glycomyces</taxon>
    </lineage>
</organism>
<dbReference type="STRING" id="380244.SAMN05216298_3689"/>
<dbReference type="OrthoDB" id="5185335at2"/>
<dbReference type="Proteomes" id="UP000198662">
    <property type="component" value="Unassembled WGS sequence"/>
</dbReference>
<proteinExistence type="predicted"/>
<keyword evidence="1" id="KW-1133">Transmembrane helix</keyword>